<keyword evidence="2" id="KW-1185">Reference proteome</keyword>
<name>A0A5N5RKD4_9BIFI</name>
<dbReference type="EMBL" id="RQSP01000010">
    <property type="protein sequence ID" value="KAB5607559.1"/>
    <property type="molecule type" value="Genomic_DNA"/>
</dbReference>
<dbReference type="Proteomes" id="UP000326336">
    <property type="component" value="Unassembled WGS sequence"/>
</dbReference>
<gene>
    <name evidence="1" type="ORF">EHS19_04415</name>
</gene>
<sequence length="541" mass="58430">MPQLRDSSNHGTGAPIARSEQYDGFARIFGIETEYGVSITGAARADAPASVDASAVVGAPAVVDAGQVAMMMFQPIVSRSRSTNTYLTNGARLYLDVGSHPEYATAEARDPLTALHQDLAGERIMAKLAQGAEARLRERFGGRTRVHVFKNNVDSAGHSFGCHENYLVRRFVPLEQVEHELLPFLITRQLYTGAGRVTDQGFELTQRADYLDEAISSATTRSRPMVNTRDEPHADPDEFRRLHVIIGDSNRSQWATWMKLAVTHLVLCVIEDAVRRGEPSGFERLAFADPGAANRAVSRDVTCSRARLALADGSEITALGMQRRYLDSVEHFVASPRGEAVRASLPAGMVDETLRQWRGVLADLGELVGAAGSDDLAETAGSDVQVGAAGAAAIAALSEHDAVRRACATLADRVDWAAKLRLFAALHARGVALSRQRLEQLDMDYHDVAAGRVYASLLDRGAMRRLAEDGDIDAASRTAPADTRAALRGAFVSRALDRGVRFSCDWTTLSVSEPVHASAVLIDPFRSTPTDDVARLMAALG</sequence>
<dbReference type="AlphaFoldDB" id="A0A5N5RKD4"/>
<dbReference type="OrthoDB" id="9760627at2"/>
<dbReference type="InterPro" id="IPR004347">
    <property type="entry name" value="Pup_ligase/deamidase"/>
</dbReference>
<dbReference type="PANTHER" id="PTHR42307">
    <property type="entry name" value="PUP DEAMIDASE/DEPUPYLASE"/>
    <property type="match status" value="1"/>
</dbReference>
<dbReference type="GO" id="GO:0010498">
    <property type="term" value="P:proteasomal protein catabolic process"/>
    <property type="evidence" value="ECO:0007669"/>
    <property type="project" value="InterPro"/>
</dbReference>
<dbReference type="Pfam" id="PF03136">
    <property type="entry name" value="Pup_ligase"/>
    <property type="match status" value="2"/>
</dbReference>
<dbReference type="GO" id="GO:0005524">
    <property type="term" value="F:ATP binding"/>
    <property type="evidence" value="ECO:0007669"/>
    <property type="project" value="TreeGrafter"/>
</dbReference>
<dbReference type="GO" id="GO:0019941">
    <property type="term" value="P:modification-dependent protein catabolic process"/>
    <property type="evidence" value="ECO:0007669"/>
    <property type="project" value="InterPro"/>
</dbReference>
<proteinExistence type="predicted"/>
<evidence type="ECO:0000313" key="1">
    <source>
        <dbReference type="EMBL" id="KAB5607559.1"/>
    </source>
</evidence>
<dbReference type="GO" id="GO:0016874">
    <property type="term" value="F:ligase activity"/>
    <property type="evidence" value="ECO:0007669"/>
    <property type="project" value="UniProtKB-KW"/>
</dbReference>
<accession>A0A5N5RKD4</accession>
<keyword evidence="1" id="KW-0436">Ligase</keyword>
<reference evidence="1 2" key="1">
    <citation type="journal article" date="2019" name="Int. J. Syst. Evol. Microbiol.">
        <title>Bifidobacterium jacchi sp. nov., isolated from the faeces of a baby common marmoset (Callithrix jacchus).</title>
        <authorList>
            <person name="Modesto M."/>
            <person name="Watanabe K."/>
            <person name="Arita M."/>
            <person name="Satti M."/>
            <person name="Oki K."/>
            <person name="Sciavilla P."/>
            <person name="Patavino C."/>
            <person name="Camma C."/>
            <person name="Michelini S."/>
            <person name="Sgorbati B."/>
            <person name="Mattarelli P."/>
        </authorList>
    </citation>
    <scope>NUCLEOTIDE SEQUENCE [LARGE SCALE GENOMIC DNA]</scope>
    <source>
        <strain evidence="1 2">MRM 9.3</strain>
    </source>
</reference>
<comment type="caution">
    <text evidence="1">The sequence shown here is derived from an EMBL/GenBank/DDBJ whole genome shotgun (WGS) entry which is preliminary data.</text>
</comment>
<organism evidence="1 2">
    <name type="scientific">Bifidobacterium jacchi</name>
    <dbReference type="NCBI Taxonomy" id="2490545"/>
    <lineage>
        <taxon>Bacteria</taxon>
        <taxon>Bacillati</taxon>
        <taxon>Actinomycetota</taxon>
        <taxon>Actinomycetes</taxon>
        <taxon>Bifidobacteriales</taxon>
        <taxon>Bifidobacteriaceae</taxon>
        <taxon>Bifidobacterium</taxon>
    </lineage>
</organism>
<dbReference type="RefSeq" id="WP_151916578.1">
    <property type="nucleotide sequence ID" value="NZ_RQSP01000010.1"/>
</dbReference>
<dbReference type="GO" id="GO:0070490">
    <property type="term" value="P:protein pupylation"/>
    <property type="evidence" value="ECO:0007669"/>
    <property type="project" value="TreeGrafter"/>
</dbReference>
<evidence type="ECO:0000313" key="2">
    <source>
        <dbReference type="Proteomes" id="UP000326336"/>
    </source>
</evidence>
<dbReference type="PANTHER" id="PTHR42307:SF3">
    <property type="entry name" value="PUP--PROTEIN LIGASE"/>
    <property type="match status" value="1"/>
</dbReference>
<protein>
    <submittedName>
        <fullName evidence="1">Pup--protein ligase</fullName>
    </submittedName>
</protein>